<evidence type="ECO:0000313" key="9">
    <source>
        <dbReference type="EMBL" id="TQL59921.1"/>
    </source>
</evidence>
<name>A0A542ZHW4_9MICO</name>
<feature type="transmembrane region" description="Helical" evidence="7">
    <location>
        <begin position="362"/>
        <end position="384"/>
    </location>
</feature>
<dbReference type="Proteomes" id="UP000319514">
    <property type="component" value="Unassembled WGS sequence"/>
</dbReference>
<dbReference type="SUPFAM" id="SSF103473">
    <property type="entry name" value="MFS general substrate transporter"/>
    <property type="match status" value="1"/>
</dbReference>
<sequence>MGPVSRRVSRLIGGWRTGLSRPVLILQAGNAVNAFGYGLVLPFEIIYLHQARGFSTSTAGLVLAATMGISAIATPPTGSLLDRYSARALVVAGSLASALGYAGFAFVEHPWQGFACSIVSGAGLGVAGTANRTLVVRLIRPEQRAAAFALNRVAGNFGIGAGATVGGFIVAATPQLGTFQRLYFFDAVTYAGFALIVLAAVPNPRADIAAAPTHGNGTGYRAVARDRPFLIVIAANVVLVVVGHTFFSNILPPFAKAHTPVGPAEIGIIILVNTAFVVIAQIPAVRLVARMRRTHAFAATSALFAVALLAVVPATVTHSELAATSVLAGVAIVLAIGEIAHILVLGPLVADMAPEHLLGRYLSLYTLTFTGSLALGPATGGLLLQTSPDAIWWGGALAALLAGAVLLKLGDRIPDPLRQAPAPSTVGTAPEAA</sequence>
<dbReference type="GO" id="GO:0005886">
    <property type="term" value="C:plasma membrane"/>
    <property type="evidence" value="ECO:0007669"/>
    <property type="project" value="UniProtKB-SubCell"/>
</dbReference>
<dbReference type="GO" id="GO:0022857">
    <property type="term" value="F:transmembrane transporter activity"/>
    <property type="evidence" value="ECO:0007669"/>
    <property type="project" value="InterPro"/>
</dbReference>
<keyword evidence="4 7" id="KW-0812">Transmembrane</keyword>
<dbReference type="InterPro" id="IPR050171">
    <property type="entry name" value="MFS_Transporters"/>
</dbReference>
<dbReference type="Gene3D" id="1.20.1250.20">
    <property type="entry name" value="MFS general substrate transporter like domains"/>
    <property type="match status" value="2"/>
</dbReference>
<evidence type="ECO:0000256" key="5">
    <source>
        <dbReference type="ARBA" id="ARBA00022989"/>
    </source>
</evidence>
<proteinExistence type="predicted"/>
<feature type="transmembrane region" description="Helical" evidence="7">
    <location>
        <begin position="23"/>
        <end position="48"/>
    </location>
</feature>
<gene>
    <name evidence="9" type="ORF">FB474_1296</name>
</gene>
<dbReference type="PROSITE" id="PS50850">
    <property type="entry name" value="MFS"/>
    <property type="match status" value="1"/>
</dbReference>
<comment type="subcellular location">
    <subcellularLocation>
        <location evidence="1">Cell membrane</location>
        <topology evidence="1">Multi-pass membrane protein</topology>
    </subcellularLocation>
</comment>
<comment type="caution">
    <text evidence="9">The sequence shown here is derived from an EMBL/GenBank/DDBJ whole genome shotgun (WGS) entry which is preliminary data.</text>
</comment>
<dbReference type="EMBL" id="VFOQ01000001">
    <property type="protein sequence ID" value="TQL59921.1"/>
    <property type="molecule type" value="Genomic_DNA"/>
</dbReference>
<evidence type="ECO:0000256" key="6">
    <source>
        <dbReference type="ARBA" id="ARBA00023136"/>
    </source>
</evidence>
<feature type="transmembrane region" description="Helical" evidence="7">
    <location>
        <begin position="182"/>
        <end position="201"/>
    </location>
</feature>
<feature type="transmembrane region" description="Helical" evidence="7">
    <location>
        <begin position="267"/>
        <end position="289"/>
    </location>
</feature>
<feature type="transmembrane region" description="Helical" evidence="7">
    <location>
        <begin position="229"/>
        <end position="247"/>
    </location>
</feature>
<keyword evidence="6 7" id="KW-0472">Membrane</keyword>
<dbReference type="InterPro" id="IPR020846">
    <property type="entry name" value="MFS_dom"/>
</dbReference>
<evidence type="ECO:0000256" key="3">
    <source>
        <dbReference type="ARBA" id="ARBA00022475"/>
    </source>
</evidence>
<dbReference type="PANTHER" id="PTHR23517:SF2">
    <property type="entry name" value="MULTIDRUG RESISTANCE PROTEIN MDTH"/>
    <property type="match status" value="1"/>
</dbReference>
<evidence type="ECO:0000256" key="1">
    <source>
        <dbReference type="ARBA" id="ARBA00004651"/>
    </source>
</evidence>
<evidence type="ECO:0000313" key="10">
    <source>
        <dbReference type="Proteomes" id="UP000319514"/>
    </source>
</evidence>
<feature type="transmembrane region" description="Helical" evidence="7">
    <location>
        <begin position="86"/>
        <end position="106"/>
    </location>
</feature>
<dbReference type="PANTHER" id="PTHR23517">
    <property type="entry name" value="RESISTANCE PROTEIN MDTM, PUTATIVE-RELATED-RELATED"/>
    <property type="match status" value="1"/>
</dbReference>
<evidence type="ECO:0000259" key="8">
    <source>
        <dbReference type="PROSITE" id="PS50850"/>
    </source>
</evidence>
<feature type="transmembrane region" description="Helical" evidence="7">
    <location>
        <begin position="153"/>
        <end position="176"/>
    </location>
</feature>
<keyword evidence="3" id="KW-1003">Cell membrane</keyword>
<keyword evidence="5 7" id="KW-1133">Transmembrane helix</keyword>
<reference evidence="9 10" key="1">
    <citation type="submission" date="2019-06" db="EMBL/GenBank/DDBJ databases">
        <title>Sequencing the genomes of 1000 actinobacteria strains.</title>
        <authorList>
            <person name="Klenk H.-P."/>
        </authorList>
    </citation>
    <scope>NUCLEOTIDE SEQUENCE [LARGE SCALE GENOMIC DNA]</scope>
    <source>
        <strain evidence="9 10">DSM 18082</strain>
    </source>
</reference>
<dbReference type="InterPro" id="IPR011701">
    <property type="entry name" value="MFS"/>
</dbReference>
<dbReference type="AlphaFoldDB" id="A0A542ZHW4"/>
<feature type="transmembrane region" description="Helical" evidence="7">
    <location>
        <begin position="390"/>
        <end position="409"/>
    </location>
</feature>
<protein>
    <submittedName>
        <fullName evidence="9">Putative MFS family arabinose efflux permease</fullName>
    </submittedName>
</protein>
<keyword evidence="2" id="KW-0813">Transport</keyword>
<evidence type="ECO:0000256" key="4">
    <source>
        <dbReference type="ARBA" id="ARBA00022692"/>
    </source>
</evidence>
<dbReference type="InterPro" id="IPR036259">
    <property type="entry name" value="MFS_trans_sf"/>
</dbReference>
<feature type="transmembrane region" description="Helical" evidence="7">
    <location>
        <begin position="54"/>
        <end position="74"/>
    </location>
</feature>
<evidence type="ECO:0000256" key="7">
    <source>
        <dbReference type="SAM" id="Phobius"/>
    </source>
</evidence>
<evidence type="ECO:0000256" key="2">
    <source>
        <dbReference type="ARBA" id="ARBA00022448"/>
    </source>
</evidence>
<feature type="transmembrane region" description="Helical" evidence="7">
    <location>
        <begin position="322"/>
        <end position="350"/>
    </location>
</feature>
<keyword evidence="10" id="KW-1185">Reference proteome</keyword>
<accession>A0A542ZHW4</accession>
<feature type="transmembrane region" description="Helical" evidence="7">
    <location>
        <begin position="296"/>
        <end position="316"/>
    </location>
</feature>
<dbReference type="Pfam" id="PF07690">
    <property type="entry name" value="MFS_1"/>
    <property type="match status" value="1"/>
</dbReference>
<organism evidence="9 10">
    <name type="scientific">Oryzihumus leptocrescens</name>
    <dbReference type="NCBI Taxonomy" id="297536"/>
    <lineage>
        <taxon>Bacteria</taxon>
        <taxon>Bacillati</taxon>
        <taxon>Actinomycetota</taxon>
        <taxon>Actinomycetes</taxon>
        <taxon>Micrococcales</taxon>
        <taxon>Intrasporangiaceae</taxon>
        <taxon>Oryzihumus</taxon>
    </lineage>
</organism>
<feature type="domain" description="Major facilitator superfamily (MFS) profile" evidence="8">
    <location>
        <begin position="22"/>
        <end position="413"/>
    </location>
</feature>
<feature type="transmembrane region" description="Helical" evidence="7">
    <location>
        <begin position="112"/>
        <end position="132"/>
    </location>
</feature>